<keyword evidence="6" id="KW-0969">Cilium</keyword>
<gene>
    <name evidence="10" type="ORF">FOL47_005126</name>
</gene>
<feature type="region of interest" description="Disordered" evidence="9">
    <location>
        <begin position="990"/>
        <end position="1021"/>
    </location>
</feature>
<evidence type="ECO:0000313" key="11">
    <source>
        <dbReference type="Proteomes" id="UP000591131"/>
    </source>
</evidence>
<dbReference type="GO" id="GO:0003356">
    <property type="term" value="P:regulation of cilium beat frequency"/>
    <property type="evidence" value="ECO:0007669"/>
    <property type="project" value="TreeGrafter"/>
</dbReference>
<evidence type="ECO:0000256" key="1">
    <source>
        <dbReference type="ARBA" id="ARBA00004430"/>
    </source>
</evidence>
<evidence type="ECO:0000256" key="2">
    <source>
        <dbReference type="ARBA" id="ARBA00010500"/>
    </source>
</evidence>
<organism evidence="10 11">
    <name type="scientific">Perkinsus chesapeaki</name>
    <name type="common">Clam parasite</name>
    <name type="synonym">Perkinsus andrewsi</name>
    <dbReference type="NCBI Taxonomy" id="330153"/>
    <lineage>
        <taxon>Eukaryota</taxon>
        <taxon>Sar</taxon>
        <taxon>Alveolata</taxon>
        <taxon>Perkinsozoa</taxon>
        <taxon>Perkinsea</taxon>
        <taxon>Perkinsida</taxon>
        <taxon>Perkinsidae</taxon>
        <taxon>Perkinsus</taxon>
    </lineage>
</organism>
<evidence type="ECO:0000256" key="5">
    <source>
        <dbReference type="ARBA" id="ARBA00022794"/>
    </source>
</evidence>
<dbReference type="GO" id="GO:0030030">
    <property type="term" value="P:cell projection organization"/>
    <property type="evidence" value="ECO:0007669"/>
    <property type="project" value="UniProtKB-KW"/>
</dbReference>
<feature type="region of interest" description="Disordered" evidence="9">
    <location>
        <begin position="391"/>
        <end position="414"/>
    </location>
</feature>
<evidence type="ECO:0000256" key="9">
    <source>
        <dbReference type="SAM" id="MobiDB-lite"/>
    </source>
</evidence>
<dbReference type="Proteomes" id="UP000591131">
    <property type="component" value="Unassembled WGS sequence"/>
</dbReference>
<comment type="subcellular location">
    <subcellularLocation>
        <location evidence="1">Cytoplasm</location>
        <location evidence="1">Cytoskeleton</location>
        <location evidence="1">Cilium axoneme</location>
    </subcellularLocation>
</comment>
<evidence type="ECO:0000256" key="7">
    <source>
        <dbReference type="ARBA" id="ARBA00023212"/>
    </source>
</evidence>
<proteinExistence type="inferred from homology"/>
<evidence type="ECO:0000256" key="3">
    <source>
        <dbReference type="ARBA" id="ARBA00021602"/>
    </source>
</evidence>
<keyword evidence="11" id="KW-1185">Reference proteome</keyword>
<name>A0A7J6LZ61_PERCH</name>
<dbReference type="EMBL" id="JAAPAO010000287">
    <property type="protein sequence ID" value="KAF4664456.1"/>
    <property type="molecule type" value="Genomic_DNA"/>
</dbReference>
<dbReference type="AlphaFoldDB" id="A0A7J6LZ61"/>
<keyword evidence="4" id="KW-0963">Cytoplasm</keyword>
<dbReference type="PANTHER" id="PTHR21442">
    <property type="entry name" value="CILIA- AND FLAGELLA-ASSOCIATED PROTEIN 206"/>
    <property type="match status" value="1"/>
</dbReference>
<feature type="compositionally biased region" description="Basic and acidic residues" evidence="9">
    <location>
        <begin position="391"/>
        <end position="412"/>
    </location>
</feature>
<dbReference type="OrthoDB" id="10251073at2759"/>
<dbReference type="GO" id="GO:0005930">
    <property type="term" value="C:axoneme"/>
    <property type="evidence" value="ECO:0007669"/>
    <property type="project" value="UniProtKB-SubCell"/>
</dbReference>
<sequence>MSHTIESLGRRVLLGCREVGIPSTEGLSQFIVATLLPYDDKVFYMEKGELSDEDANTAVEKSIERLSMRDDPSLETMRLQTDLNYHYNNIEQEAVNRELARNEAIGSSIRRIVEQTNELNGRMDFNGFNLIYKLVHELLVTAAIVAIPSGRIPDKGTELQIRQDLGPALHSVMPRVAIKSFCSLTDSEKICQLRELVSLVHGIRLFHSAAGDWSGAGLWVEEVVGNAEDCRKAVEKETWLQRINDKCTEIAELVDTLVDVSMFDDSEATGNLSRFAQDICYLRQSLLYLQSIGDDVEKALARLYNSRMQFSECLKLVSIGIGTKTAVAKEDVYPRFDSLTRYYNSCREELLFMEDRIKLAELVLKQLDTYSVSPSLPEELLESVEDRKAQGADPSWWKEDQTEGKPHNKESGDGGNTWLAGLFENTSGELYLLEPGSYGEYQGTKLKYQGYCPIALVGGRGLLIPGDPQHGLVRLGYDNVSLVACSSRSAVNRFMNSHNHYIEAVKALCRVLPPLIPFLQMQTDFPHVPACITAREGSQGSPAPYVEGKVEQVRVDVAIETDLHPERSSDKDYEWNEWRMREKLLKAVALRQKRTRSIQTDYSAFRRDSDSQVYLPKDVTTNTYDDKWTNPVIHKRYLAGMRGAKKDTLKSVDIKFDILAKLQSSACYCNTEAPPPAPVVASSASSELLENEALACSGRKTNKVVKKGLNPPMQGTTNCKGGSRTPLKRYSRARSPDGAKRTLTTSLRCKDLLIIALIEVSPTSGAFKTAWDSSNAPRTKRRAVTRESILGIFSIISVRSATQTQSAWPIVSEIMLDHIHRCRVSVAVGVMSAPLNLPLPQAVEIIHRCPALPEFWGIGKPPMMKKLVSGLRECGLNPHRAIIANPRLVLTASHDENGILNELPARAALLRRMGVSEYDVPYYLTADNLPDEHTVEKEFEAAGISEAVEIVTELGDISNVEFRRALRHRPSETKVDEAILKKRLLTGSSDNDNVSEKCDELPKNGAPHEGDNVPKPKTKLPKSTIDSYALTEALRVIANDEGLTTSSELARLWCEKHADRNVLLKCDRTVVEVFAEVFLRSQPPPASSMSE</sequence>
<evidence type="ECO:0000256" key="6">
    <source>
        <dbReference type="ARBA" id="ARBA00023069"/>
    </source>
</evidence>
<reference evidence="10 11" key="1">
    <citation type="submission" date="2020-04" db="EMBL/GenBank/DDBJ databases">
        <title>Perkinsus chesapeaki whole genome sequence.</title>
        <authorList>
            <person name="Bogema D.R."/>
        </authorList>
    </citation>
    <scope>NUCLEOTIDE SEQUENCE [LARGE SCALE GENOMIC DNA]</scope>
    <source>
        <strain evidence="10">ATCC PRA-425</strain>
    </source>
</reference>
<evidence type="ECO:0000256" key="4">
    <source>
        <dbReference type="ARBA" id="ARBA00022490"/>
    </source>
</evidence>
<dbReference type="InterPro" id="IPR021897">
    <property type="entry name" value="FAP206"/>
</dbReference>
<dbReference type="PANTHER" id="PTHR21442:SF0">
    <property type="entry name" value="CILIA- AND FLAGELLA-ASSOCIATED PROTEIN 206"/>
    <property type="match status" value="1"/>
</dbReference>
<dbReference type="Pfam" id="PF12018">
    <property type="entry name" value="FAP206"/>
    <property type="match status" value="1"/>
</dbReference>
<keyword evidence="8" id="KW-0966">Cell projection</keyword>
<evidence type="ECO:0000313" key="10">
    <source>
        <dbReference type="EMBL" id="KAF4664456.1"/>
    </source>
</evidence>
<evidence type="ECO:0000256" key="8">
    <source>
        <dbReference type="ARBA" id="ARBA00023273"/>
    </source>
</evidence>
<comment type="similarity">
    <text evidence="2">Belongs to the CFAP206 family.</text>
</comment>
<accession>A0A7J6LZ61</accession>
<feature type="region of interest" description="Disordered" evidence="9">
    <location>
        <begin position="705"/>
        <end position="736"/>
    </location>
</feature>
<keyword evidence="5" id="KW-0970">Cilium biogenesis/degradation</keyword>
<keyword evidence="7" id="KW-0206">Cytoskeleton</keyword>
<dbReference type="GO" id="GO:0036064">
    <property type="term" value="C:ciliary basal body"/>
    <property type="evidence" value="ECO:0007669"/>
    <property type="project" value="TreeGrafter"/>
</dbReference>
<comment type="caution">
    <text evidence="10">The sequence shown here is derived from an EMBL/GenBank/DDBJ whole genome shotgun (WGS) entry which is preliminary data.</text>
</comment>
<protein>
    <recommendedName>
        <fullName evidence="3">Cilia- and flagella-associated protein 206</fullName>
    </recommendedName>
</protein>
<feature type="compositionally biased region" description="Basic and acidic residues" evidence="9">
    <location>
        <begin position="994"/>
        <end position="1014"/>
    </location>
</feature>